<evidence type="ECO:0000256" key="2">
    <source>
        <dbReference type="ARBA" id="ARBA00006193"/>
    </source>
</evidence>
<evidence type="ECO:0000313" key="8">
    <source>
        <dbReference type="Proteomes" id="UP000694546"/>
    </source>
</evidence>
<keyword evidence="8" id="KW-1185">Reference proteome</keyword>
<comment type="subcellular location">
    <subcellularLocation>
        <location evidence="1">Membrane</location>
        <topology evidence="1">Multi-pass membrane protein</topology>
    </subcellularLocation>
</comment>
<name>A0A8C5CYG6_GADMO</name>
<proteinExistence type="inferred from homology"/>
<dbReference type="Pfam" id="PF05805">
    <property type="entry name" value="L6_membrane"/>
    <property type="match status" value="1"/>
</dbReference>
<feature type="transmembrane region" description="Helical" evidence="6">
    <location>
        <begin position="17"/>
        <end position="39"/>
    </location>
</feature>
<evidence type="ECO:0000256" key="3">
    <source>
        <dbReference type="ARBA" id="ARBA00022692"/>
    </source>
</evidence>
<organism evidence="7 8">
    <name type="scientific">Gadus morhua</name>
    <name type="common">Atlantic cod</name>
    <dbReference type="NCBI Taxonomy" id="8049"/>
    <lineage>
        <taxon>Eukaryota</taxon>
        <taxon>Metazoa</taxon>
        <taxon>Chordata</taxon>
        <taxon>Craniata</taxon>
        <taxon>Vertebrata</taxon>
        <taxon>Euteleostomi</taxon>
        <taxon>Actinopterygii</taxon>
        <taxon>Neopterygii</taxon>
        <taxon>Teleostei</taxon>
        <taxon>Neoteleostei</taxon>
        <taxon>Acanthomorphata</taxon>
        <taxon>Zeiogadaria</taxon>
        <taxon>Gadariae</taxon>
        <taxon>Gadiformes</taxon>
        <taxon>Gadoidei</taxon>
        <taxon>Gadidae</taxon>
        <taxon>Gadus</taxon>
    </lineage>
</organism>
<keyword evidence="5 6" id="KW-0472">Membrane</keyword>
<protein>
    <submittedName>
        <fullName evidence="7">Uncharacterized protein</fullName>
    </submittedName>
</protein>
<dbReference type="Ensembl" id="ENSGMOT00000057296.1">
    <property type="protein sequence ID" value="ENSGMOP00000067803.1"/>
    <property type="gene ID" value="ENSGMOG00000028221.1"/>
</dbReference>
<evidence type="ECO:0000256" key="1">
    <source>
        <dbReference type="ARBA" id="ARBA00004141"/>
    </source>
</evidence>
<reference evidence="7" key="2">
    <citation type="submission" date="2025-09" db="UniProtKB">
        <authorList>
            <consortium name="Ensembl"/>
        </authorList>
    </citation>
    <scope>IDENTIFICATION</scope>
</reference>
<dbReference type="AlphaFoldDB" id="A0A8C5CYG6"/>
<evidence type="ECO:0000256" key="4">
    <source>
        <dbReference type="ARBA" id="ARBA00022989"/>
    </source>
</evidence>
<dbReference type="OMA" id="CECCGSI"/>
<dbReference type="GeneTree" id="ENSGT00940000180215"/>
<accession>A0A8C5CYG6</accession>
<evidence type="ECO:0000256" key="6">
    <source>
        <dbReference type="SAM" id="Phobius"/>
    </source>
</evidence>
<evidence type="ECO:0000256" key="5">
    <source>
        <dbReference type="ARBA" id="ARBA00023136"/>
    </source>
</evidence>
<dbReference type="PANTHER" id="PTHR14198:SF22">
    <property type="entry name" value="TRANSMEMBRANE 4 L6 FAMILY MEMBER 19"/>
    <property type="match status" value="1"/>
</dbReference>
<dbReference type="InterPro" id="IPR008661">
    <property type="entry name" value="L6_membrane"/>
</dbReference>
<sequence>MCVASCLRCVAKMLVSLSIICILANILLLLPGFNIHFLLEGHVTREATWSTGIWSSGILKDKVTEGERDFKDACECCGSILCIGIPLLC</sequence>
<keyword evidence="3 6" id="KW-0812">Transmembrane</keyword>
<comment type="similarity">
    <text evidence="2">Belongs to the L6 tetraspanin family.</text>
</comment>
<dbReference type="Proteomes" id="UP000694546">
    <property type="component" value="Chromosome 16"/>
</dbReference>
<reference evidence="7" key="1">
    <citation type="submission" date="2025-08" db="UniProtKB">
        <authorList>
            <consortium name="Ensembl"/>
        </authorList>
    </citation>
    <scope>IDENTIFICATION</scope>
</reference>
<evidence type="ECO:0000313" key="7">
    <source>
        <dbReference type="Ensembl" id="ENSGMOP00000067803.1"/>
    </source>
</evidence>
<dbReference type="PANTHER" id="PTHR14198">
    <property type="entry name" value="TRANSMEMBRANE 4 L6 FAMILY MEMBER 1-RELATED"/>
    <property type="match status" value="1"/>
</dbReference>
<dbReference type="GO" id="GO:0016020">
    <property type="term" value="C:membrane"/>
    <property type="evidence" value="ECO:0007669"/>
    <property type="project" value="UniProtKB-SubCell"/>
</dbReference>
<keyword evidence="4 6" id="KW-1133">Transmembrane helix</keyword>